<dbReference type="InterPro" id="IPR051269">
    <property type="entry name" value="Fe-S_cluster_ET"/>
</dbReference>
<dbReference type="PRINTS" id="PR00352">
    <property type="entry name" value="3FE4SFRDOXIN"/>
</dbReference>
<dbReference type="Proteomes" id="UP000460221">
    <property type="component" value="Unassembled WGS sequence"/>
</dbReference>
<gene>
    <name evidence="10" type="ORF">GIS00_14585</name>
</gene>
<evidence type="ECO:0000256" key="3">
    <source>
        <dbReference type="ARBA" id="ARBA00022723"/>
    </source>
</evidence>
<keyword evidence="11" id="KW-1185">Reference proteome</keyword>
<evidence type="ECO:0000313" key="10">
    <source>
        <dbReference type="EMBL" id="MTD15167.1"/>
    </source>
</evidence>
<evidence type="ECO:0000256" key="7">
    <source>
        <dbReference type="ARBA" id="ARBA00023291"/>
    </source>
</evidence>
<comment type="cofactor">
    <cofactor evidence="1">
        <name>[3Fe-4S] cluster</name>
        <dbReference type="ChEBI" id="CHEBI:21137"/>
    </cofactor>
</comment>
<sequence length="67" mass="7147">MTARVELDEPRCVASGLCVMAAPDVFDQRDDDGIAIVLDEHPPDELLDEVREAVSLCPAAALRLVGG</sequence>
<keyword evidence="6 8" id="KW-0411">Iron-sulfur</keyword>
<dbReference type="InterPro" id="IPR001080">
    <property type="entry name" value="3Fe4S_ferredoxin"/>
</dbReference>
<keyword evidence="2 8" id="KW-0813">Transport</keyword>
<dbReference type="GO" id="GO:0009055">
    <property type="term" value="F:electron transfer activity"/>
    <property type="evidence" value="ECO:0007669"/>
    <property type="project" value="UniProtKB-UniRule"/>
</dbReference>
<reference evidence="10 11" key="1">
    <citation type="submission" date="2019-11" db="EMBL/GenBank/DDBJ databases">
        <authorList>
            <person name="Jiang L.-Q."/>
        </authorList>
    </citation>
    <scope>NUCLEOTIDE SEQUENCE [LARGE SCALE GENOMIC DNA]</scope>
    <source>
        <strain evidence="10 11">YIM 132087</strain>
    </source>
</reference>
<evidence type="ECO:0000256" key="4">
    <source>
        <dbReference type="ARBA" id="ARBA00022982"/>
    </source>
</evidence>
<dbReference type="PROSITE" id="PS51379">
    <property type="entry name" value="4FE4S_FER_2"/>
    <property type="match status" value="1"/>
</dbReference>
<evidence type="ECO:0000256" key="1">
    <source>
        <dbReference type="ARBA" id="ARBA00001927"/>
    </source>
</evidence>
<evidence type="ECO:0000256" key="8">
    <source>
        <dbReference type="RuleBase" id="RU368020"/>
    </source>
</evidence>
<organism evidence="10 11">
    <name type="scientific">Nakamurella alba</name>
    <dbReference type="NCBI Taxonomy" id="2665158"/>
    <lineage>
        <taxon>Bacteria</taxon>
        <taxon>Bacillati</taxon>
        <taxon>Actinomycetota</taxon>
        <taxon>Actinomycetes</taxon>
        <taxon>Nakamurellales</taxon>
        <taxon>Nakamurellaceae</taxon>
        <taxon>Nakamurella</taxon>
    </lineage>
</organism>
<keyword evidence="4 8" id="KW-0249">Electron transport</keyword>
<name>A0A7K1FLY0_9ACTN</name>
<comment type="function">
    <text evidence="8">Ferredoxins are iron-sulfur proteins that transfer electrons in a wide variety of metabolic reactions.</text>
</comment>
<protein>
    <recommendedName>
        <fullName evidence="8">Ferredoxin</fullName>
    </recommendedName>
</protein>
<dbReference type="PANTHER" id="PTHR36923:SF3">
    <property type="entry name" value="FERREDOXIN"/>
    <property type="match status" value="1"/>
</dbReference>
<dbReference type="GO" id="GO:0051538">
    <property type="term" value="F:3 iron, 4 sulfur cluster binding"/>
    <property type="evidence" value="ECO:0007669"/>
    <property type="project" value="UniProtKB-KW"/>
</dbReference>
<evidence type="ECO:0000256" key="6">
    <source>
        <dbReference type="ARBA" id="ARBA00023014"/>
    </source>
</evidence>
<evidence type="ECO:0000256" key="5">
    <source>
        <dbReference type="ARBA" id="ARBA00023004"/>
    </source>
</evidence>
<dbReference type="EMBL" id="WLYK01000005">
    <property type="protein sequence ID" value="MTD15167.1"/>
    <property type="molecule type" value="Genomic_DNA"/>
</dbReference>
<dbReference type="Pfam" id="PF13370">
    <property type="entry name" value="Fer4_13"/>
    <property type="match status" value="1"/>
</dbReference>
<dbReference type="GO" id="GO:0005506">
    <property type="term" value="F:iron ion binding"/>
    <property type="evidence" value="ECO:0007669"/>
    <property type="project" value="UniProtKB-UniRule"/>
</dbReference>
<proteinExistence type="predicted"/>
<accession>A0A7K1FLY0</accession>
<dbReference type="Gene3D" id="3.30.70.20">
    <property type="match status" value="1"/>
</dbReference>
<keyword evidence="7" id="KW-0003">3Fe-4S</keyword>
<evidence type="ECO:0000256" key="2">
    <source>
        <dbReference type="ARBA" id="ARBA00022448"/>
    </source>
</evidence>
<comment type="caution">
    <text evidence="10">The sequence shown here is derived from an EMBL/GenBank/DDBJ whole genome shotgun (WGS) entry which is preliminary data.</text>
</comment>
<keyword evidence="5 8" id="KW-0408">Iron</keyword>
<evidence type="ECO:0000259" key="9">
    <source>
        <dbReference type="PROSITE" id="PS51379"/>
    </source>
</evidence>
<dbReference type="InterPro" id="IPR017896">
    <property type="entry name" value="4Fe4S_Fe-S-bd"/>
</dbReference>
<dbReference type="PANTHER" id="PTHR36923">
    <property type="entry name" value="FERREDOXIN"/>
    <property type="match status" value="1"/>
</dbReference>
<keyword evidence="3 8" id="KW-0479">Metal-binding</keyword>
<dbReference type="AlphaFoldDB" id="A0A7K1FLY0"/>
<evidence type="ECO:0000313" key="11">
    <source>
        <dbReference type="Proteomes" id="UP000460221"/>
    </source>
</evidence>
<feature type="domain" description="4Fe-4S ferredoxin-type" evidence="9">
    <location>
        <begin position="3"/>
        <end position="31"/>
    </location>
</feature>
<dbReference type="SUPFAM" id="SSF54862">
    <property type="entry name" value="4Fe-4S ferredoxins"/>
    <property type="match status" value="1"/>
</dbReference>